<dbReference type="Pfam" id="PF02458">
    <property type="entry name" value="Transferase"/>
    <property type="match status" value="1"/>
</dbReference>
<evidence type="ECO:0008006" key="4">
    <source>
        <dbReference type="Google" id="ProtNLM"/>
    </source>
</evidence>
<protein>
    <recommendedName>
        <fullName evidence="4">Omega-hydroxypalmitate O-feruloyl transferase</fullName>
    </recommendedName>
</protein>
<dbReference type="InterPro" id="IPR023213">
    <property type="entry name" value="CAT-like_dom_sf"/>
</dbReference>
<evidence type="ECO:0000313" key="2">
    <source>
        <dbReference type="EMBL" id="KAL3840287.1"/>
    </source>
</evidence>
<name>A0ABD3TT50_9LAMI</name>
<evidence type="ECO:0000313" key="3">
    <source>
        <dbReference type="Proteomes" id="UP001634393"/>
    </source>
</evidence>
<dbReference type="Proteomes" id="UP001634393">
    <property type="component" value="Unassembled WGS sequence"/>
</dbReference>
<dbReference type="Gene3D" id="3.30.559.10">
    <property type="entry name" value="Chloramphenicol acetyltransferase-like domain"/>
    <property type="match status" value="2"/>
</dbReference>
<accession>A0ABD3TT50</accession>
<evidence type="ECO:0000256" key="1">
    <source>
        <dbReference type="ARBA" id="ARBA00009861"/>
    </source>
</evidence>
<gene>
    <name evidence="2" type="ORF">ACJIZ3_024878</name>
</gene>
<sequence>MLKSPELPDCIYENQPTLIRPSSPTPNHTLYLSNLDDQTFLRFSIKYLYLFRKSVNSTETLKESLSRVLVHYYPLAGRLRRSRGNDDDDDDDKKLQVECNGEGAVFAEAKMDLTAEKFLEFARKPNKTFRKLMYRAEAPAGFLDIPPLVVQVTNLQCGGMILCTAINHCICDGIGTSQFLHAWAHMTTNSNSTDLPLSPIHSRHLLRPRTPPEVTYSHPGFTKIAPNESHFQTGLNINEYLQSQPLVPTSITFSPSQILHLKRQCFPSLKCTTFEVLASHTWQCWVKSLQLSPSTQVKLLFSVNVRKKMSEEMPKGYFGNGFVLACAEAGVKELVSTNLYDGVKLVQKAKSTITSDYVKSIIDLLEDKAVRTDLSTSLVISQWSKLGLEDLDFGQGKPLHMGPLTSDIYCLFLPVNGDYDDVRVLVSMPENVVDKFEFYMTEFPGNVKNDNTINYYGIDNFGIVSI</sequence>
<dbReference type="InterPro" id="IPR050317">
    <property type="entry name" value="Plant_Fungal_Acyltransferase"/>
</dbReference>
<proteinExistence type="inferred from homology"/>
<organism evidence="2 3">
    <name type="scientific">Penstemon smallii</name>
    <dbReference type="NCBI Taxonomy" id="265156"/>
    <lineage>
        <taxon>Eukaryota</taxon>
        <taxon>Viridiplantae</taxon>
        <taxon>Streptophyta</taxon>
        <taxon>Embryophyta</taxon>
        <taxon>Tracheophyta</taxon>
        <taxon>Spermatophyta</taxon>
        <taxon>Magnoliopsida</taxon>
        <taxon>eudicotyledons</taxon>
        <taxon>Gunneridae</taxon>
        <taxon>Pentapetalae</taxon>
        <taxon>asterids</taxon>
        <taxon>lamiids</taxon>
        <taxon>Lamiales</taxon>
        <taxon>Plantaginaceae</taxon>
        <taxon>Cheloneae</taxon>
        <taxon>Penstemon</taxon>
    </lineage>
</organism>
<dbReference type="PANTHER" id="PTHR31642">
    <property type="entry name" value="TRICHOTHECENE 3-O-ACETYLTRANSFERASE"/>
    <property type="match status" value="1"/>
</dbReference>
<comment type="caution">
    <text evidence="2">The sequence shown here is derived from an EMBL/GenBank/DDBJ whole genome shotgun (WGS) entry which is preliminary data.</text>
</comment>
<dbReference type="EMBL" id="JBJXBP010000003">
    <property type="protein sequence ID" value="KAL3840287.1"/>
    <property type="molecule type" value="Genomic_DNA"/>
</dbReference>
<dbReference type="AlphaFoldDB" id="A0ABD3TT50"/>
<reference evidence="2 3" key="1">
    <citation type="submission" date="2024-12" db="EMBL/GenBank/DDBJ databases">
        <title>The unique morphological basis and parallel evolutionary history of personate flowers in Penstemon.</title>
        <authorList>
            <person name="Depatie T.H."/>
            <person name="Wessinger C.A."/>
        </authorList>
    </citation>
    <scope>NUCLEOTIDE SEQUENCE [LARGE SCALE GENOMIC DNA]</scope>
    <source>
        <strain evidence="2">WTNN_2</strain>
        <tissue evidence="2">Leaf</tissue>
    </source>
</reference>
<comment type="similarity">
    <text evidence="1">Belongs to the plant acyltransferase family.</text>
</comment>
<keyword evidence="3" id="KW-1185">Reference proteome</keyword>
<dbReference type="PANTHER" id="PTHR31642:SF5">
    <property type="entry name" value="OS01G0104900 PROTEIN"/>
    <property type="match status" value="1"/>
</dbReference>